<accession>A0A547PJH5</accession>
<reference evidence="2 3" key="1">
    <citation type="submission" date="2019-06" db="EMBL/GenBank/DDBJ databases">
        <title>Paenimaribius caenipelagi gen. nov., sp. nov., isolated from a tidal flat.</title>
        <authorList>
            <person name="Yoon J.-H."/>
        </authorList>
    </citation>
    <scope>NUCLEOTIDE SEQUENCE [LARGE SCALE GENOMIC DNA]</scope>
    <source>
        <strain evidence="2 3">JBTF-M29</strain>
    </source>
</reference>
<keyword evidence="2" id="KW-0238">DNA-binding</keyword>
<dbReference type="PROSITE" id="PS50937">
    <property type="entry name" value="HTH_MERR_2"/>
    <property type="match status" value="1"/>
</dbReference>
<dbReference type="InterPro" id="IPR000551">
    <property type="entry name" value="MerR-type_HTH_dom"/>
</dbReference>
<evidence type="ECO:0000259" key="1">
    <source>
        <dbReference type="PROSITE" id="PS50937"/>
    </source>
</evidence>
<dbReference type="Gene3D" id="1.10.1660.10">
    <property type="match status" value="1"/>
</dbReference>
<protein>
    <submittedName>
        <fullName evidence="2">MerR family DNA-binding transcriptional regulator</fullName>
    </submittedName>
</protein>
<dbReference type="Pfam" id="PF00376">
    <property type="entry name" value="MerR"/>
    <property type="match status" value="1"/>
</dbReference>
<proteinExistence type="predicted"/>
<dbReference type="GO" id="GO:0006355">
    <property type="term" value="P:regulation of DNA-templated transcription"/>
    <property type="evidence" value="ECO:0007669"/>
    <property type="project" value="InterPro"/>
</dbReference>
<dbReference type="AlphaFoldDB" id="A0A547PJH5"/>
<dbReference type="EMBL" id="VFSV01000081">
    <property type="protein sequence ID" value="TRD14283.1"/>
    <property type="molecule type" value="Genomic_DNA"/>
</dbReference>
<sequence length="143" mass="15511">MPKHTRLTGIKRCHSYTVDEAAQVCGVTARTIRNWEKEGLRVMNCARPALIRGDDLRAHIKSQREGRKAPLGIETFYCLRCRKARAAAGGMADCTITGPRATLSALCALRSALCALRSARSAKAWSQNPSPCLAARSLNASSI</sequence>
<organism evidence="2 3">
    <name type="scientific">Palleronia caenipelagi</name>
    <dbReference type="NCBI Taxonomy" id="2489174"/>
    <lineage>
        <taxon>Bacteria</taxon>
        <taxon>Pseudomonadati</taxon>
        <taxon>Pseudomonadota</taxon>
        <taxon>Alphaproteobacteria</taxon>
        <taxon>Rhodobacterales</taxon>
        <taxon>Roseobacteraceae</taxon>
        <taxon>Palleronia</taxon>
    </lineage>
</organism>
<feature type="domain" description="HTH merR-type" evidence="1">
    <location>
        <begin position="15"/>
        <end position="40"/>
    </location>
</feature>
<dbReference type="OrthoDB" id="8546410at2"/>
<dbReference type="RefSeq" id="WP_142836291.1">
    <property type="nucleotide sequence ID" value="NZ_VFSV01000081.1"/>
</dbReference>
<gene>
    <name evidence="2" type="ORF">FEV53_19225</name>
</gene>
<evidence type="ECO:0000313" key="2">
    <source>
        <dbReference type="EMBL" id="TRD14283.1"/>
    </source>
</evidence>
<dbReference type="Proteomes" id="UP000318590">
    <property type="component" value="Unassembled WGS sequence"/>
</dbReference>
<dbReference type="SUPFAM" id="SSF46955">
    <property type="entry name" value="Putative DNA-binding domain"/>
    <property type="match status" value="1"/>
</dbReference>
<comment type="caution">
    <text evidence="2">The sequence shown here is derived from an EMBL/GenBank/DDBJ whole genome shotgun (WGS) entry which is preliminary data.</text>
</comment>
<name>A0A547PJH5_9RHOB</name>
<dbReference type="InterPro" id="IPR009061">
    <property type="entry name" value="DNA-bd_dom_put_sf"/>
</dbReference>
<keyword evidence="3" id="KW-1185">Reference proteome</keyword>
<evidence type="ECO:0000313" key="3">
    <source>
        <dbReference type="Proteomes" id="UP000318590"/>
    </source>
</evidence>
<dbReference type="GO" id="GO:0003677">
    <property type="term" value="F:DNA binding"/>
    <property type="evidence" value="ECO:0007669"/>
    <property type="project" value="UniProtKB-KW"/>
</dbReference>